<dbReference type="Proteomes" id="UP001150001">
    <property type="component" value="Unassembled WGS sequence"/>
</dbReference>
<evidence type="ECO:0000313" key="2">
    <source>
        <dbReference type="Proteomes" id="UP001150001"/>
    </source>
</evidence>
<organism evidence="1 2">
    <name type="scientific">Vibrio europaeus</name>
    <dbReference type="NCBI Taxonomy" id="300876"/>
    <lineage>
        <taxon>Bacteria</taxon>
        <taxon>Pseudomonadati</taxon>
        <taxon>Pseudomonadota</taxon>
        <taxon>Gammaproteobacteria</taxon>
        <taxon>Vibrionales</taxon>
        <taxon>Vibrionaceae</taxon>
        <taxon>Vibrio</taxon>
        <taxon>Vibrio oreintalis group</taxon>
    </lineage>
</organism>
<dbReference type="EMBL" id="JAPFIT010000003">
    <property type="protein sequence ID" value="MDC5738441.1"/>
    <property type="molecule type" value="Genomic_DNA"/>
</dbReference>
<dbReference type="RefSeq" id="WP_272236795.1">
    <property type="nucleotide sequence ID" value="NZ_JAPFIQ010000028.1"/>
</dbReference>
<evidence type="ECO:0000313" key="1">
    <source>
        <dbReference type="EMBL" id="MDC5738441.1"/>
    </source>
</evidence>
<keyword evidence="2" id="KW-1185">Reference proteome</keyword>
<sequence>MLLDKLSLDEMVQGRNSNTNDWKELVKDPERERVWSEAVKRREHLDQFCYFAAKWPHFVRYYQQAKCFVKQSINSPIVSLMRDDDLLGALALSLNDKDEVKEPLLITVEWGNQQLIEIQGEQTVSFNTESQVQIHYRYEDLEGWITSDDKWEFSPDEGAVMLTFIHGDVINDDLTDSLNKAKSVGYIVLLPLLK</sequence>
<comment type="caution">
    <text evidence="1">The sequence shown here is derived from an EMBL/GenBank/DDBJ whole genome shotgun (WGS) entry which is preliminary data.</text>
</comment>
<protein>
    <submittedName>
        <fullName evidence="1">Uncharacterized protein</fullName>
    </submittedName>
</protein>
<accession>A0ABT5GMF0</accession>
<proteinExistence type="predicted"/>
<gene>
    <name evidence="1" type="ORF">OPW20_00075</name>
</gene>
<name>A0ABT5GMF0_9VIBR</name>
<reference evidence="1" key="1">
    <citation type="submission" date="2022-11" db="EMBL/GenBank/DDBJ databases">
        <title>Role of the vibriolysin VemA secreted by the emergent pathogen Vibrio europaeus in the colonization of Manila clam mucus.</title>
        <authorList>
            <person name="Martinez C."/>
            <person name="Rodriguez S."/>
            <person name="Vences A."/>
            <person name="Barja J.L."/>
            <person name="Toranzo A.E."/>
            <person name="Dubert J."/>
        </authorList>
    </citation>
    <scope>NUCLEOTIDE SEQUENCE</scope>
    <source>
        <strain evidence="1">3454</strain>
    </source>
</reference>